<dbReference type="Proteomes" id="UP000295070">
    <property type="component" value="Chromosome 13"/>
</dbReference>
<feature type="region of interest" description="Disordered" evidence="1">
    <location>
        <begin position="58"/>
        <end position="193"/>
    </location>
</feature>
<evidence type="ECO:0000256" key="1">
    <source>
        <dbReference type="SAM" id="MobiDB-lite"/>
    </source>
</evidence>
<reference evidence="2 3" key="1">
    <citation type="submission" date="2019-01" db="EMBL/GenBank/DDBJ databases">
        <title>A chromosome-scale genome assembly of the yellow perch, Perca flavescens.</title>
        <authorList>
            <person name="Feron R."/>
            <person name="Morvezen R."/>
            <person name="Bestin A."/>
            <person name="Haffray P."/>
            <person name="Klopp C."/>
            <person name="Zahm M."/>
            <person name="Cabau C."/>
            <person name="Roques C."/>
            <person name="Donnadieu C."/>
            <person name="Bouchez O."/>
            <person name="Christie M."/>
            <person name="Larson W."/>
            <person name="Guiguen Y."/>
        </authorList>
    </citation>
    <scope>NUCLEOTIDE SEQUENCE [LARGE SCALE GENOMIC DNA]</scope>
    <source>
        <strain evidence="2">YP-PL-M2</strain>
        <tissue evidence="2">Blood</tissue>
    </source>
</reference>
<name>A0A484CMY6_PERFV</name>
<accession>A0A484CMY6</accession>
<sequence length="307" mass="33593">MSGPYPGPGRETHQSSCPLTSSRDLSAHSCPSRHHDRRVGLTMSAAASSLKHASVYGFTQRDHSSSSSSSSSSYSPLRRLQHLTTMVSQPDMVLPVREPERSWEWGVNKKERGKERERDSWADCNSSDYSGTGNTSREESFGGSSAGQKQPVVQTRSRDVPAANRSDPMVSEKKTEGCFSGPPSPAFSLDSNSPFANGFLHFESSLFEDDDNDAERDTVSPLGGGSQDKPERAGNDRQSTPGHLNSDCKVATLSSAKVVTRSQSSGQRRRYWDGSDDEWESDTELFLFGDSPSRHSMASFILITQSK</sequence>
<organism evidence="2 3">
    <name type="scientific">Perca flavescens</name>
    <name type="common">American yellow perch</name>
    <name type="synonym">Morone flavescens</name>
    <dbReference type="NCBI Taxonomy" id="8167"/>
    <lineage>
        <taxon>Eukaryota</taxon>
        <taxon>Metazoa</taxon>
        <taxon>Chordata</taxon>
        <taxon>Craniata</taxon>
        <taxon>Vertebrata</taxon>
        <taxon>Euteleostomi</taxon>
        <taxon>Actinopterygii</taxon>
        <taxon>Neopterygii</taxon>
        <taxon>Teleostei</taxon>
        <taxon>Neoteleostei</taxon>
        <taxon>Acanthomorphata</taxon>
        <taxon>Eupercaria</taxon>
        <taxon>Perciformes</taxon>
        <taxon>Percoidei</taxon>
        <taxon>Percidae</taxon>
        <taxon>Percinae</taxon>
        <taxon>Perca</taxon>
    </lineage>
</organism>
<gene>
    <name evidence="2" type="ORF">EPR50_G00141520</name>
</gene>
<proteinExistence type="predicted"/>
<feature type="region of interest" description="Disordered" evidence="1">
    <location>
        <begin position="1"/>
        <end position="36"/>
    </location>
</feature>
<feature type="compositionally biased region" description="Polar residues" evidence="1">
    <location>
        <begin position="123"/>
        <end position="135"/>
    </location>
</feature>
<dbReference type="EMBL" id="SCKG01000013">
    <property type="protein sequence ID" value="TDH05300.1"/>
    <property type="molecule type" value="Genomic_DNA"/>
</dbReference>
<comment type="caution">
    <text evidence="2">The sequence shown here is derived from an EMBL/GenBank/DDBJ whole genome shotgun (WGS) entry which is preliminary data.</text>
</comment>
<feature type="compositionally biased region" description="Polar residues" evidence="1">
    <location>
        <begin position="14"/>
        <end position="24"/>
    </location>
</feature>
<feature type="compositionally biased region" description="Low complexity" evidence="1">
    <location>
        <begin position="65"/>
        <end position="75"/>
    </location>
</feature>
<dbReference type="AlphaFoldDB" id="A0A484CMY6"/>
<keyword evidence="3" id="KW-1185">Reference proteome</keyword>
<feature type="region of interest" description="Disordered" evidence="1">
    <location>
        <begin position="206"/>
        <end position="278"/>
    </location>
</feature>
<feature type="compositionally biased region" description="Polar residues" evidence="1">
    <location>
        <begin position="142"/>
        <end position="155"/>
    </location>
</feature>
<evidence type="ECO:0000313" key="2">
    <source>
        <dbReference type="EMBL" id="TDH05300.1"/>
    </source>
</evidence>
<feature type="compositionally biased region" description="Polar residues" evidence="1">
    <location>
        <begin position="252"/>
        <end position="266"/>
    </location>
</feature>
<feature type="compositionally biased region" description="Basic and acidic residues" evidence="1">
    <location>
        <begin position="97"/>
        <end position="121"/>
    </location>
</feature>
<evidence type="ECO:0000313" key="3">
    <source>
        <dbReference type="Proteomes" id="UP000295070"/>
    </source>
</evidence>
<protein>
    <submittedName>
        <fullName evidence="2">Uncharacterized protein</fullName>
    </submittedName>
</protein>
<dbReference type="STRING" id="8167.A0A484CMY6"/>